<feature type="repeat" description="WD" evidence="3">
    <location>
        <begin position="29"/>
        <end position="70"/>
    </location>
</feature>
<feature type="repeat" description="WD" evidence="3">
    <location>
        <begin position="1"/>
        <end position="28"/>
    </location>
</feature>
<dbReference type="InterPro" id="IPR019775">
    <property type="entry name" value="WD40_repeat_CS"/>
</dbReference>
<dbReference type="PROSITE" id="PS00678">
    <property type="entry name" value="WD_REPEATS_1"/>
    <property type="match status" value="1"/>
</dbReference>
<proteinExistence type="predicted"/>
<dbReference type="SMART" id="SM00320">
    <property type="entry name" value="WD40"/>
    <property type="match status" value="1"/>
</dbReference>
<dbReference type="SUPFAM" id="SSF50978">
    <property type="entry name" value="WD40 repeat-like"/>
    <property type="match status" value="1"/>
</dbReference>
<dbReference type="PANTHER" id="PTHR19848:SF8">
    <property type="entry name" value="F-BOX AND WD REPEAT DOMAIN CONTAINING 7"/>
    <property type="match status" value="1"/>
</dbReference>
<gene>
    <name evidence="4" type="ORF">PGLA2088_LOCUS16041</name>
</gene>
<dbReference type="InterPro" id="IPR015943">
    <property type="entry name" value="WD40/YVTN_repeat-like_dom_sf"/>
</dbReference>
<dbReference type="PROSITE" id="PS50082">
    <property type="entry name" value="WD_REPEATS_2"/>
    <property type="match status" value="2"/>
</dbReference>
<protein>
    <recommendedName>
        <fullName evidence="6">Guanine nucleotide-binding protein subunit beta-like protein</fullName>
    </recommendedName>
</protein>
<reference evidence="4" key="1">
    <citation type="submission" date="2021-02" db="EMBL/GenBank/DDBJ databases">
        <authorList>
            <person name="Dougan E. K."/>
            <person name="Rhodes N."/>
            <person name="Thang M."/>
            <person name="Chan C."/>
        </authorList>
    </citation>
    <scope>NUCLEOTIDE SEQUENCE</scope>
</reference>
<dbReference type="InterPro" id="IPR036322">
    <property type="entry name" value="WD40_repeat_dom_sf"/>
</dbReference>
<organism evidence="4 5">
    <name type="scientific">Polarella glacialis</name>
    <name type="common">Dinoflagellate</name>
    <dbReference type="NCBI Taxonomy" id="89957"/>
    <lineage>
        <taxon>Eukaryota</taxon>
        <taxon>Sar</taxon>
        <taxon>Alveolata</taxon>
        <taxon>Dinophyceae</taxon>
        <taxon>Suessiales</taxon>
        <taxon>Suessiaceae</taxon>
        <taxon>Polarella</taxon>
    </lineage>
</organism>
<keyword evidence="2" id="KW-0677">Repeat</keyword>
<evidence type="ECO:0000313" key="5">
    <source>
        <dbReference type="Proteomes" id="UP000626109"/>
    </source>
</evidence>
<dbReference type="PANTHER" id="PTHR19848">
    <property type="entry name" value="WD40 REPEAT PROTEIN"/>
    <property type="match status" value="1"/>
</dbReference>
<accession>A0A813J530</accession>
<evidence type="ECO:0000256" key="1">
    <source>
        <dbReference type="ARBA" id="ARBA00022574"/>
    </source>
</evidence>
<dbReference type="Proteomes" id="UP000626109">
    <property type="component" value="Unassembled WGS sequence"/>
</dbReference>
<dbReference type="Pfam" id="PF00400">
    <property type="entry name" value="WD40"/>
    <property type="match status" value="3"/>
</dbReference>
<name>A0A813J530_POLGL</name>
<dbReference type="AlphaFoldDB" id="A0A813J530"/>
<feature type="non-terminal residue" evidence="4">
    <location>
        <position position="85"/>
    </location>
</feature>
<dbReference type="Gene3D" id="2.130.10.10">
    <property type="entry name" value="YVTN repeat-like/Quinoprotein amine dehydrogenase"/>
    <property type="match status" value="2"/>
</dbReference>
<comment type="caution">
    <text evidence="4">The sequence shown here is derived from an EMBL/GenBank/DDBJ whole genome shotgun (WGS) entry which is preliminary data.</text>
</comment>
<keyword evidence="1 3" id="KW-0853">WD repeat</keyword>
<dbReference type="PROSITE" id="PS50294">
    <property type="entry name" value="WD_REPEATS_REGION"/>
    <property type="match status" value="1"/>
</dbReference>
<evidence type="ECO:0000313" key="4">
    <source>
        <dbReference type="EMBL" id="CAE8665834.1"/>
    </source>
</evidence>
<dbReference type="EMBL" id="CAJNNW010020191">
    <property type="protein sequence ID" value="CAE8665834.1"/>
    <property type="molecule type" value="Genomic_DNA"/>
</dbReference>
<sequence length="85" mass="9096">MDGAWIASASADKTVKVWRAADGRCLATLSGHLLSVSSVVFSSDARRIASGSWDKTVCIWDVEQGRAVLTLTGHADWVHSVAWAP</sequence>
<evidence type="ECO:0008006" key="6">
    <source>
        <dbReference type="Google" id="ProtNLM"/>
    </source>
</evidence>
<evidence type="ECO:0000256" key="2">
    <source>
        <dbReference type="ARBA" id="ARBA00022737"/>
    </source>
</evidence>
<dbReference type="InterPro" id="IPR001680">
    <property type="entry name" value="WD40_rpt"/>
</dbReference>
<evidence type="ECO:0000256" key="3">
    <source>
        <dbReference type="PROSITE-ProRule" id="PRU00221"/>
    </source>
</evidence>